<dbReference type="GeneID" id="36841528"/>
<reference evidence="2" key="1">
    <citation type="journal article" date="2018" name="Nat. Commun.">
        <title>Diversity and evolution of the emerging Pandoraviridae family.</title>
        <authorList>
            <person name="Legendre M."/>
            <person name="Fabre E."/>
            <person name="Poirot O."/>
            <person name="Jeudy S."/>
            <person name="Lartigue A."/>
            <person name="Alempic J.M."/>
            <person name="Beucher L."/>
            <person name="Philippe N."/>
            <person name="Bertaux L."/>
            <person name="Christo-Foroux E."/>
            <person name="Labadie K."/>
            <person name="Coute Y."/>
            <person name="Abergel C."/>
            <person name="Claverie J.M."/>
        </authorList>
    </citation>
    <scope>NUCLEOTIDE SEQUENCE [LARGE SCALE GENOMIC DNA]</scope>
    <source>
        <strain evidence="2">Macleodensis</strain>
    </source>
</reference>
<name>A0A2U7UF39_9VIRU</name>
<keyword evidence="1" id="KW-1133">Transmembrane helix</keyword>
<protein>
    <recommendedName>
        <fullName evidence="3">DUF3592 domain-containing protein</fullName>
    </recommendedName>
</protein>
<evidence type="ECO:0008006" key="3">
    <source>
        <dbReference type="Google" id="ProtNLM"/>
    </source>
</evidence>
<evidence type="ECO:0000256" key="1">
    <source>
        <dbReference type="SAM" id="Phobius"/>
    </source>
</evidence>
<proteinExistence type="predicted"/>
<feature type="transmembrane region" description="Helical" evidence="1">
    <location>
        <begin position="21"/>
        <end position="45"/>
    </location>
</feature>
<feature type="transmembrane region" description="Helical" evidence="1">
    <location>
        <begin position="143"/>
        <end position="169"/>
    </location>
</feature>
<dbReference type="KEGG" id="vg:36841528"/>
<accession>A0A2U7UF39</accession>
<keyword evidence="1" id="KW-0812">Transmembrane</keyword>
<sequence>MGVVNNDKKWRPTRSCGRRTIAVLFCAVGILCFGIAGAVFGMWYADGLGDDVALEARIVRAECLVLQPIADDFADLPRVRFYAPLAAEWIETRLVSALGRHPRRTRPSLGFWTRHPPGHVVACYYDPQDPELAAALWPHVGSLYGRIAACATVVLVLATVGVMACYAAAAYAIAGTRKHTDDHGDVEMDPTGPLI</sequence>
<dbReference type="EMBL" id="MG011691">
    <property type="protein sequence ID" value="AVK77073.1"/>
    <property type="molecule type" value="Genomic_DNA"/>
</dbReference>
<organism evidence="2">
    <name type="scientific">Pandoravirus macleodensis</name>
    <dbReference type="NCBI Taxonomy" id="2107707"/>
    <lineage>
        <taxon>Viruses</taxon>
        <taxon>Pandoravirus</taxon>
    </lineage>
</organism>
<dbReference type="Proteomes" id="UP000249758">
    <property type="component" value="Segment"/>
</dbReference>
<keyword evidence="1" id="KW-0472">Membrane</keyword>
<evidence type="ECO:0000313" key="2">
    <source>
        <dbReference type="EMBL" id="AVK77073.1"/>
    </source>
</evidence>
<gene>
    <name evidence="2" type="ORF">pmac_cds_385</name>
</gene>
<dbReference type="RefSeq" id="YP_009481069.1">
    <property type="nucleotide sequence ID" value="NC_037665.1"/>
</dbReference>